<dbReference type="Gene3D" id="3.40.50.450">
    <property type="match status" value="1"/>
</dbReference>
<dbReference type="SUPFAM" id="SSF102405">
    <property type="entry name" value="MCP/YpsA-like"/>
    <property type="match status" value="1"/>
</dbReference>
<protein>
    <submittedName>
        <fullName evidence="3">DNA processing protein DprA</fullName>
    </submittedName>
</protein>
<gene>
    <name evidence="3" type="ORF">AZI85_13730</name>
</gene>
<comment type="similarity">
    <text evidence="1">Belongs to the DprA/Smf family.</text>
</comment>
<accession>A0A150WUM4</accession>
<dbReference type="OrthoDB" id="9785707at2"/>
<comment type="caution">
    <text evidence="3">The sequence shown here is derived from an EMBL/GenBank/DDBJ whole genome shotgun (WGS) entry which is preliminary data.</text>
</comment>
<proteinExistence type="inferred from homology"/>
<evidence type="ECO:0000256" key="1">
    <source>
        <dbReference type="ARBA" id="ARBA00006525"/>
    </source>
</evidence>
<organism evidence="3 4">
    <name type="scientific">Bdellovibrio bacteriovorus</name>
    <dbReference type="NCBI Taxonomy" id="959"/>
    <lineage>
        <taxon>Bacteria</taxon>
        <taxon>Pseudomonadati</taxon>
        <taxon>Bdellovibrionota</taxon>
        <taxon>Bdellovibrionia</taxon>
        <taxon>Bdellovibrionales</taxon>
        <taxon>Pseudobdellovibrionaceae</taxon>
        <taxon>Bdellovibrio</taxon>
    </lineage>
</organism>
<sequence length="315" mass="35342">MNDLYSLSQIIKSHPLYTLQKDSILHLYRTLGGTGRLDAETLMEELKLLSPELFTALQKNHTLFKNHCEETVKLKMQGVQMVCYGEALYPSSCYWMEEPPLTLSFIGSPAWLNERTLAVVGSREPTFESMQWMEKEFAPFCEKEKPCIVSGGARGIDQKSHSTALRKDTTTVVVLPSGLGNLYPANLQEWLSPILNRGGCFVSEYAYEQKMHKHLFHHRNRLIAALGRATLLVEAKKRSGTLITAQQSLQLGRPVWVVPGHPLDPHFAGSLELLVDGALLVRDAHDLSMHFGVEIGNSKLPSAPIAEPENTHHYR</sequence>
<dbReference type="RefSeq" id="WP_063242698.1">
    <property type="nucleotide sequence ID" value="NZ_LUKF01000002.1"/>
</dbReference>
<evidence type="ECO:0000313" key="3">
    <source>
        <dbReference type="EMBL" id="KYG70207.1"/>
    </source>
</evidence>
<dbReference type="EMBL" id="LUKF01000002">
    <property type="protein sequence ID" value="KYG70207.1"/>
    <property type="molecule type" value="Genomic_DNA"/>
</dbReference>
<dbReference type="PANTHER" id="PTHR43022">
    <property type="entry name" value="PROTEIN SMF"/>
    <property type="match status" value="1"/>
</dbReference>
<dbReference type="PANTHER" id="PTHR43022:SF1">
    <property type="entry name" value="PROTEIN SMF"/>
    <property type="match status" value="1"/>
</dbReference>
<reference evidence="3 4" key="1">
    <citation type="submission" date="2016-03" db="EMBL/GenBank/DDBJ databases">
        <authorList>
            <person name="Ploux O."/>
        </authorList>
    </citation>
    <scope>NUCLEOTIDE SEQUENCE [LARGE SCALE GENOMIC DNA]</scope>
    <source>
        <strain evidence="3 4">BER2</strain>
    </source>
</reference>
<dbReference type="Pfam" id="PF02481">
    <property type="entry name" value="DNA_processg_A"/>
    <property type="match status" value="1"/>
</dbReference>
<dbReference type="InterPro" id="IPR003488">
    <property type="entry name" value="DprA"/>
</dbReference>
<evidence type="ECO:0000313" key="4">
    <source>
        <dbReference type="Proteomes" id="UP000075391"/>
    </source>
</evidence>
<dbReference type="GO" id="GO:0009294">
    <property type="term" value="P:DNA-mediated transformation"/>
    <property type="evidence" value="ECO:0007669"/>
    <property type="project" value="InterPro"/>
</dbReference>
<dbReference type="InterPro" id="IPR057666">
    <property type="entry name" value="DrpA_SLOG"/>
</dbReference>
<dbReference type="AlphaFoldDB" id="A0A150WUM4"/>
<evidence type="ECO:0000259" key="2">
    <source>
        <dbReference type="Pfam" id="PF02481"/>
    </source>
</evidence>
<name>A0A150WUM4_BDEBC</name>
<dbReference type="Proteomes" id="UP000075391">
    <property type="component" value="Unassembled WGS sequence"/>
</dbReference>
<feature type="domain" description="Smf/DprA SLOG" evidence="2">
    <location>
        <begin position="80"/>
        <end position="289"/>
    </location>
</feature>